<keyword evidence="1" id="KW-0472">Membrane</keyword>
<reference evidence="2 3" key="1">
    <citation type="journal article" date="2015" name="Genome Announc.">
        <title>Expanding the biotechnology potential of lactobacilli through comparative genomics of 213 strains and associated genera.</title>
        <authorList>
            <person name="Sun Z."/>
            <person name="Harris H.M."/>
            <person name="McCann A."/>
            <person name="Guo C."/>
            <person name="Argimon S."/>
            <person name="Zhang W."/>
            <person name="Yang X."/>
            <person name="Jeffery I.B."/>
            <person name="Cooney J.C."/>
            <person name="Kagawa T.F."/>
            <person name="Liu W."/>
            <person name="Song Y."/>
            <person name="Salvetti E."/>
            <person name="Wrobel A."/>
            <person name="Rasinkangas P."/>
            <person name="Parkhill J."/>
            <person name="Rea M.C."/>
            <person name="O'Sullivan O."/>
            <person name="Ritari J."/>
            <person name="Douillard F.P."/>
            <person name="Paul Ross R."/>
            <person name="Yang R."/>
            <person name="Briner A.E."/>
            <person name="Felis G.E."/>
            <person name="de Vos W.M."/>
            <person name="Barrangou R."/>
            <person name="Klaenhammer T.R."/>
            <person name="Caufield P.W."/>
            <person name="Cui Y."/>
            <person name="Zhang H."/>
            <person name="O'Toole P.W."/>
        </authorList>
    </citation>
    <scope>NUCLEOTIDE SEQUENCE [LARGE SCALE GENOMIC DNA]</scope>
    <source>
        <strain evidence="2 3">DSM 21376</strain>
    </source>
</reference>
<dbReference type="EMBL" id="AYZF01000008">
    <property type="protein sequence ID" value="KRN06894.1"/>
    <property type="molecule type" value="Genomic_DNA"/>
</dbReference>
<evidence type="ECO:0000256" key="1">
    <source>
        <dbReference type="SAM" id="Phobius"/>
    </source>
</evidence>
<dbReference type="STRING" id="1423806.FD15_GL000454"/>
<evidence type="ECO:0000313" key="2">
    <source>
        <dbReference type="EMBL" id="KRN06894.1"/>
    </source>
</evidence>
<dbReference type="RefSeq" id="WP_051993313.1">
    <property type="nucleotide sequence ID" value="NZ_AYZF01000008.1"/>
</dbReference>
<name>A0A0R2DSE9_9LACO</name>
<keyword evidence="1" id="KW-1133">Transmembrane helix</keyword>
<comment type="caution">
    <text evidence="2">The sequence shown here is derived from an EMBL/GenBank/DDBJ whole genome shotgun (WGS) entry which is preliminary data.</text>
</comment>
<accession>A0A0R2DSE9</accession>
<feature type="transmembrane region" description="Helical" evidence="1">
    <location>
        <begin position="141"/>
        <end position="161"/>
    </location>
</feature>
<gene>
    <name evidence="2" type="ORF">FD15_GL000454</name>
</gene>
<protein>
    <recommendedName>
        <fullName evidence="4">EcsC family protein</fullName>
    </recommendedName>
</protein>
<dbReference type="eggNOG" id="ENOG502ZBZ3">
    <property type="taxonomic scope" value="Bacteria"/>
</dbReference>
<organism evidence="2 3">
    <name type="scientific">Liquorilactobacillus sucicola DSM 21376 = JCM 15457</name>
    <dbReference type="NCBI Taxonomy" id="1423806"/>
    <lineage>
        <taxon>Bacteria</taxon>
        <taxon>Bacillati</taxon>
        <taxon>Bacillota</taxon>
        <taxon>Bacilli</taxon>
        <taxon>Lactobacillales</taxon>
        <taxon>Lactobacillaceae</taxon>
        <taxon>Liquorilactobacillus</taxon>
    </lineage>
</organism>
<dbReference type="PATRIC" id="fig|1423806.3.peg.462"/>
<feature type="transmembrane region" description="Helical" evidence="1">
    <location>
        <begin position="206"/>
        <end position="227"/>
    </location>
</feature>
<proteinExistence type="predicted"/>
<dbReference type="AlphaFoldDB" id="A0A0R2DSE9"/>
<evidence type="ECO:0000313" key="3">
    <source>
        <dbReference type="Proteomes" id="UP000050961"/>
    </source>
</evidence>
<keyword evidence="3" id="KW-1185">Reference proteome</keyword>
<evidence type="ECO:0008006" key="4">
    <source>
        <dbReference type="Google" id="ProtNLM"/>
    </source>
</evidence>
<dbReference type="Proteomes" id="UP000050961">
    <property type="component" value="Unassembled WGS sequence"/>
</dbReference>
<keyword evidence="1" id="KW-0812">Transmembrane</keyword>
<sequence>MEVNGITDKNYNKTVSLIGKVVSMPLVRVNRKEFLSRESSEVSDERLYKIIHEGPQSVYTPDELEMRANKLIKKNILETAGTSFLAGLPSNPVTASASAGADIIQYFGFAIHLAQQLCYLFGKDELFSENNKLTENGQEALIIYLGIMLGVSSANSGLMFVSRRFGGTAEKKIAKTAVTQTAWYPILKKVGNAIGIKITKQSTGKFLTKAIPVLGGIVSGGLTFISFKPMGMKLEKALKKGLESDPIIVEGEIM</sequence>